<dbReference type="EMBL" id="MU858144">
    <property type="protein sequence ID" value="KAK4211661.1"/>
    <property type="molecule type" value="Genomic_DNA"/>
</dbReference>
<protein>
    <recommendedName>
        <fullName evidence="1">DUF6546 domain-containing protein</fullName>
    </recommendedName>
</protein>
<dbReference type="InterPro" id="IPR046676">
    <property type="entry name" value="DUF6546"/>
</dbReference>
<dbReference type="Pfam" id="PF20183">
    <property type="entry name" value="DUF6546"/>
    <property type="match status" value="1"/>
</dbReference>
<dbReference type="Proteomes" id="UP001301769">
    <property type="component" value="Unassembled WGS sequence"/>
</dbReference>
<comment type="caution">
    <text evidence="2">The sequence shown here is derived from an EMBL/GenBank/DDBJ whole genome shotgun (WGS) entry which is preliminary data.</text>
</comment>
<proteinExistence type="predicted"/>
<sequence length="495" mass="57025">MYSSRLVWNQRAIPLTRSMWPKLPQELKDWVFRALLDGEDTGIAPLATVSREWQTVIERHNFARIKLTPARLGEFNCYFPLRCRHLVRYIWLCIELNEADNLPLYFHHPQNFHLSQDHTTGCEPIAETIQTLLSILSNWEETGDGLQLDISYHSLKDKKNFEYLTFEPDLPSFSDNLDDPRHGRIAPGLQSYPTLAAIQRTFRDGFGLSWMKQLPSVPVVTALLLRQQNLRCWSPQGLGKFLSLFPRLEEVHYEPWRWTPDHQASADNGYLCMLAARFMRRIRRLAVFENFSENIESMYLVPSIPPRPARARIVGSEFARTSLKLDQLSASFIIEAEHFLTACKPSWTWPNLTTLSLTSQLLAPDVDPAKVNQLLTSAAEVATRMPKLERLEIWNGRRGLAMLFKYQILSDGRAVITRRGTWDLTLEPSVIQAWKEVALERGRRQCVISEELLPDPSIIKGHGDAIYHLGLSSEVIRPISLHQIRKEHRSWPESG</sequence>
<evidence type="ECO:0000313" key="3">
    <source>
        <dbReference type="Proteomes" id="UP001301769"/>
    </source>
</evidence>
<accession>A0AAN6Y3Q5</accession>
<reference evidence="2" key="1">
    <citation type="journal article" date="2023" name="Mol. Phylogenet. Evol.">
        <title>Genome-scale phylogeny and comparative genomics of the fungal order Sordariales.</title>
        <authorList>
            <person name="Hensen N."/>
            <person name="Bonometti L."/>
            <person name="Westerberg I."/>
            <person name="Brannstrom I.O."/>
            <person name="Guillou S."/>
            <person name="Cros-Aarteil S."/>
            <person name="Calhoun S."/>
            <person name="Haridas S."/>
            <person name="Kuo A."/>
            <person name="Mondo S."/>
            <person name="Pangilinan J."/>
            <person name="Riley R."/>
            <person name="LaButti K."/>
            <person name="Andreopoulos B."/>
            <person name="Lipzen A."/>
            <person name="Chen C."/>
            <person name="Yan M."/>
            <person name="Daum C."/>
            <person name="Ng V."/>
            <person name="Clum A."/>
            <person name="Steindorff A."/>
            <person name="Ohm R.A."/>
            <person name="Martin F."/>
            <person name="Silar P."/>
            <person name="Natvig D.O."/>
            <person name="Lalanne C."/>
            <person name="Gautier V."/>
            <person name="Ament-Velasquez S.L."/>
            <person name="Kruys A."/>
            <person name="Hutchinson M.I."/>
            <person name="Powell A.J."/>
            <person name="Barry K."/>
            <person name="Miller A.N."/>
            <person name="Grigoriev I.V."/>
            <person name="Debuchy R."/>
            <person name="Gladieux P."/>
            <person name="Hiltunen Thoren M."/>
            <person name="Johannesson H."/>
        </authorList>
    </citation>
    <scope>NUCLEOTIDE SEQUENCE</scope>
    <source>
        <strain evidence="2">PSN293</strain>
    </source>
</reference>
<name>A0AAN6Y3Q5_9PEZI</name>
<evidence type="ECO:0000313" key="2">
    <source>
        <dbReference type="EMBL" id="KAK4211661.1"/>
    </source>
</evidence>
<reference evidence="2" key="2">
    <citation type="submission" date="2023-05" db="EMBL/GenBank/DDBJ databases">
        <authorList>
            <consortium name="Lawrence Berkeley National Laboratory"/>
            <person name="Steindorff A."/>
            <person name="Hensen N."/>
            <person name="Bonometti L."/>
            <person name="Westerberg I."/>
            <person name="Brannstrom I.O."/>
            <person name="Guillou S."/>
            <person name="Cros-Aarteil S."/>
            <person name="Calhoun S."/>
            <person name="Haridas S."/>
            <person name="Kuo A."/>
            <person name="Mondo S."/>
            <person name="Pangilinan J."/>
            <person name="Riley R."/>
            <person name="Labutti K."/>
            <person name="Andreopoulos B."/>
            <person name="Lipzen A."/>
            <person name="Chen C."/>
            <person name="Yanf M."/>
            <person name="Daum C."/>
            <person name="Ng V."/>
            <person name="Clum A."/>
            <person name="Ohm R."/>
            <person name="Martin F."/>
            <person name="Silar P."/>
            <person name="Natvig D."/>
            <person name="Lalanne C."/>
            <person name="Gautier V."/>
            <person name="Ament-Velasquez S.L."/>
            <person name="Kruys A."/>
            <person name="Hutchinson M.I."/>
            <person name="Powell A.J."/>
            <person name="Barry K."/>
            <person name="Miller A.N."/>
            <person name="Grigoriev I.V."/>
            <person name="Debuchy R."/>
            <person name="Gladieux P."/>
            <person name="Thoren M.H."/>
            <person name="Johannesson H."/>
        </authorList>
    </citation>
    <scope>NUCLEOTIDE SEQUENCE</scope>
    <source>
        <strain evidence="2">PSN293</strain>
    </source>
</reference>
<evidence type="ECO:0000259" key="1">
    <source>
        <dbReference type="Pfam" id="PF20183"/>
    </source>
</evidence>
<gene>
    <name evidence="2" type="ORF">QBC37DRAFT_10764</name>
</gene>
<feature type="domain" description="DUF6546" evidence="1">
    <location>
        <begin position="281"/>
        <end position="477"/>
    </location>
</feature>
<dbReference type="AlphaFoldDB" id="A0AAN6Y3Q5"/>
<organism evidence="2 3">
    <name type="scientific">Rhypophila decipiens</name>
    <dbReference type="NCBI Taxonomy" id="261697"/>
    <lineage>
        <taxon>Eukaryota</taxon>
        <taxon>Fungi</taxon>
        <taxon>Dikarya</taxon>
        <taxon>Ascomycota</taxon>
        <taxon>Pezizomycotina</taxon>
        <taxon>Sordariomycetes</taxon>
        <taxon>Sordariomycetidae</taxon>
        <taxon>Sordariales</taxon>
        <taxon>Naviculisporaceae</taxon>
        <taxon>Rhypophila</taxon>
    </lineage>
</organism>
<keyword evidence="3" id="KW-1185">Reference proteome</keyword>